<dbReference type="EMBL" id="BONI01000074">
    <property type="protein sequence ID" value="GIG09874.1"/>
    <property type="molecule type" value="Genomic_DNA"/>
</dbReference>
<evidence type="ECO:0000313" key="3">
    <source>
        <dbReference type="Proteomes" id="UP000630887"/>
    </source>
</evidence>
<dbReference type="RefSeq" id="WP_203697386.1">
    <property type="nucleotide sequence ID" value="NZ_BAAALC010000060.1"/>
</dbReference>
<proteinExistence type="predicted"/>
<dbReference type="Proteomes" id="UP000630887">
    <property type="component" value="Unassembled WGS sequence"/>
</dbReference>
<feature type="transmembrane region" description="Helical" evidence="1">
    <location>
        <begin position="237"/>
        <end position="255"/>
    </location>
</feature>
<keyword evidence="1" id="KW-0812">Transmembrane</keyword>
<feature type="transmembrane region" description="Helical" evidence="1">
    <location>
        <begin position="115"/>
        <end position="135"/>
    </location>
</feature>
<comment type="caution">
    <text evidence="2">The sequence shown here is derived from an EMBL/GenBank/DDBJ whole genome shotgun (WGS) entry which is preliminary data.</text>
</comment>
<evidence type="ECO:0000313" key="2">
    <source>
        <dbReference type="EMBL" id="GIG09874.1"/>
    </source>
</evidence>
<gene>
    <name evidence="2" type="ORF">Cco03nite_65740</name>
</gene>
<keyword evidence="1" id="KW-1133">Transmembrane helix</keyword>
<dbReference type="AlphaFoldDB" id="A0A8J3PAS0"/>
<protein>
    <submittedName>
        <fullName evidence="2">Uncharacterized protein</fullName>
    </submittedName>
</protein>
<organism evidence="2 3">
    <name type="scientific">Catellatospora coxensis</name>
    <dbReference type="NCBI Taxonomy" id="310354"/>
    <lineage>
        <taxon>Bacteria</taxon>
        <taxon>Bacillati</taxon>
        <taxon>Actinomycetota</taxon>
        <taxon>Actinomycetes</taxon>
        <taxon>Micromonosporales</taxon>
        <taxon>Micromonosporaceae</taxon>
        <taxon>Catellatospora</taxon>
    </lineage>
</organism>
<feature type="transmembrane region" description="Helical" evidence="1">
    <location>
        <begin position="147"/>
        <end position="174"/>
    </location>
</feature>
<keyword evidence="1" id="KW-0472">Membrane</keyword>
<feature type="transmembrane region" description="Helical" evidence="1">
    <location>
        <begin position="195"/>
        <end position="217"/>
    </location>
</feature>
<accession>A0A8J3PAS0</accession>
<reference evidence="2 3" key="1">
    <citation type="submission" date="2021-01" db="EMBL/GenBank/DDBJ databases">
        <title>Whole genome shotgun sequence of Catellatospora coxensis NBRC 107359.</title>
        <authorList>
            <person name="Komaki H."/>
            <person name="Tamura T."/>
        </authorList>
    </citation>
    <scope>NUCLEOTIDE SEQUENCE [LARGE SCALE GENOMIC DNA]</scope>
    <source>
        <strain evidence="2 3">NBRC 107359</strain>
    </source>
</reference>
<sequence length="287" mass="30129">MTEPIPTRPSWLGETLTLLRTCWWRVLAISVGTGAVDLLAVGGLLLFATSTPSPGLGVDEPVFIAAVYVLPTVLSGACTAWAWAAAVEVLRGAGEGRRVRVGAALGLGVRRAGPLTLWLVGIGLVHVAGSVYVLYRSMDYPYSISSFQTLSTVVTVGGWYLTFATALLPLVVLFERRGPGRAWLLAHSRAATIGQIVAMLAFGFAVDRLATLVLAQAFQAEVSHALPWSLQLTMNSIIGVLVSAVTMTALTAAYLHRVALSATPGAPSADPVPGGSEPAVIELGRTW</sequence>
<feature type="transmembrane region" description="Helical" evidence="1">
    <location>
        <begin position="68"/>
        <end position="90"/>
    </location>
</feature>
<evidence type="ECO:0000256" key="1">
    <source>
        <dbReference type="SAM" id="Phobius"/>
    </source>
</evidence>
<feature type="transmembrane region" description="Helical" evidence="1">
    <location>
        <begin position="26"/>
        <end position="48"/>
    </location>
</feature>
<name>A0A8J3PAS0_9ACTN</name>
<keyword evidence="3" id="KW-1185">Reference proteome</keyword>